<name>A0A7C8RAU5_ORBOL</name>
<feature type="transmembrane region" description="Helical" evidence="2">
    <location>
        <begin position="312"/>
        <end position="335"/>
    </location>
</feature>
<dbReference type="OrthoDB" id="5353282at2759"/>
<evidence type="ECO:0000256" key="3">
    <source>
        <dbReference type="SAM" id="SignalP"/>
    </source>
</evidence>
<gene>
    <name evidence="4" type="ORF">TWF970_004023</name>
</gene>
<keyword evidence="2" id="KW-1133">Transmembrane helix</keyword>
<dbReference type="Proteomes" id="UP000474640">
    <property type="component" value="Unassembled WGS sequence"/>
</dbReference>
<dbReference type="EMBL" id="JAABOJ010000021">
    <property type="protein sequence ID" value="KAF3279464.1"/>
    <property type="molecule type" value="Genomic_DNA"/>
</dbReference>
<keyword evidence="3" id="KW-0732">Signal</keyword>
<feature type="region of interest" description="Disordered" evidence="1">
    <location>
        <begin position="346"/>
        <end position="480"/>
    </location>
</feature>
<proteinExistence type="predicted"/>
<sequence length="480" mass="51943">MPKFLHQFLLLGVTVLGLLSTATCQGTGPGSPLTQWSIISTVPATAFTPPADCSSSTLWLSTTTDIPSPEKSGYNDYADAVLYKADCFKDTDCCPEGFIQGVPEDELKVVDVIYNPGVCPSGYIGQTLGNELPMDMKGLKGAQYCCPSSIPATSHHGSARHVVCATTKVVEYNLKGQGENTYSYPTIHVVVATPIYVVPPSSLPAGTRRFPPPGTAIKAKMASVPAPPQPRPEVLESEETSKEDVPPPRPFDAIADLEETIEEPPPPPPNVTEERDKTHTVPPRELPKRDTVDTRVYNLSGSEPGTDPTSRYIVYTFLGIFGVIIIGWIASWIFLPSAARGRRVRKSRGESTGHFDGPPPPADPGNDNETTANVMLDFLGGANNRQSARPPPSPPPPPPPGGRSRHQSLGEAEMEEWGAQRQEDTPPYNRLPGPNDRRSAAVDAFNRESNFERLRQKIGETAPRGRHPNTNAPSQRSSGW</sequence>
<feature type="region of interest" description="Disordered" evidence="1">
    <location>
        <begin position="207"/>
        <end position="305"/>
    </location>
</feature>
<feature type="chain" id="PRO_5028988822" evidence="3">
    <location>
        <begin position="25"/>
        <end position="480"/>
    </location>
</feature>
<feature type="compositionally biased region" description="Basic and acidic residues" evidence="1">
    <location>
        <begin position="435"/>
        <end position="458"/>
    </location>
</feature>
<feature type="signal peptide" evidence="3">
    <location>
        <begin position="1"/>
        <end position="24"/>
    </location>
</feature>
<organism evidence="4 5">
    <name type="scientific">Orbilia oligospora</name>
    <name type="common">Nematode-trapping fungus</name>
    <name type="synonym">Arthrobotrys oligospora</name>
    <dbReference type="NCBI Taxonomy" id="2813651"/>
    <lineage>
        <taxon>Eukaryota</taxon>
        <taxon>Fungi</taxon>
        <taxon>Dikarya</taxon>
        <taxon>Ascomycota</taxon>
        <taxon>Pezizomycotina</taxon>
        <taxon>Orbiliomycetes</taxon>
        <taxon>Orbiliales</taxon>
        <taxon>Orbiliaceae</taxon>
        <taxon>Orbilia</taxon>
    </lineage>
</organism>
<reference evidence="4 5" key="1">
    <citation type="submission" date="2020-01" db="EMBL/GenBank/DDBJ databases">
        <authorList>
            <person name="Palmer J.M."/>
        </authorList>
    </citation>
    <scope>NUCLEOTIDE SEQUENCE [LARGE SCALE GENOMIC DNA]</scope>
    <source>
        <strain evidence="4 5">TWF970</strain>
    </source>
</reference>
<accession>A0A7C8RAU5</accession>
<dbReference type="AlphaFoldDB" id="A0A7C8RAU5"/>
<evidence type="ECO:0000256" key="2">
    <source>
        <dbReference type="SAM" id="Phobius"/>
    </source>
</evidence>
<feature type="compositionally biased region" description="Pro residues" evidence="1">
    <location>
        <begin position="389"/>
        <end position="401"/>
    </location>
</feature>
<evidence type="ECO:0000313" key="5">
    <source>
        <dbReference type="Proteomes" id="UP000474640"/>
    </source>
</evidence>
<keyword evidence="2" id="KW-0472">Membrane</keyword>
<protein>
    <submittedName>
        <fullName evidence="4">Uncharacterized protein</fullName>
    </submittedName>
</protein>
<keyword evidence="2" id="KW-0812">Transmembrane</keyword>
<feature type="compositionally biased region" description="Polar residues" evidence="1">
    <location>
        <begin position="468"/>
        <end position="480"/>
    </location>
</feature>
<evidence type="ECO:0000256" key="1">
    <source>
        <dbReference type="SAM" id="MobiDB-lite"/>
    </source>
</evidence>
<evidence type="ECO:0000313" key="4">
    <source>
        <dbReference type="EMBL" id="KAF3279464.1"/>
    </source>
</evidence>
<comment type="caution">
    <text evidence="4">The sequence shown here is derived from an EMBL/GenBank/DDBJ whole genome shotgun (WGS) entry which is preliminary data.</text>
</comment>